<comment type="caution">
    <text evidence="1">The sequence shown here is derived from an EMBL/GenBank/DDBJ whole genome shotgun (WGS) entry which is preliminary data.</text>
</comment>
<dbReference type="AlphaFoldDB" id="A0A552FW95"/>
<accession>A0A552FW95</accession>
<protein>
    <submittedName>
        <fullName evidence="1">Uncharacterized protein</fullName>
    </submittedName>
</protein>
<dbReference type="EMBL" id="SFBE01000154">
    <property type="protein sequence ID" value="TRU50907.1"/>
    <property type="molecule type" value="Genomic_DNA"/>
</dbReference>
<sequence length="272" mass="30867">MTKIYISSRGFEQNLDYCWVEVSQDSPSRVSNLPMPFDNDVKNLIYIESHSVLLSRAGDQLFLLLSSIEPEGRVDFAGRQIAISVAWLVDATKESEMIFRMLASQSLTDNGWTTITSDIAQAVTLGGDYGFQGDFNLLNALLNFDKAKELVSNNPLTDYGQTTHRLAKLSPIMKSKLSKELLEFKLPKTSDSEDMVLVVVTGIKKEETLRNALVWRGLSNLVNREDWWTYYPLAKPVGDLLWFLITVALKINRNWGLNFRAIIERVLLNRDV</sequence>
<dbReference type="Proteomes" id="UP000316958">
    <property type="component" value="Unassembled WGS sequence"/>
</dbReference>
<organism evidence="1 2">
    <name type="scientific">Microcystis aeruginosa Ma_QC_Ch_20071001_S25D</name>
    <dbReference type="NCBI Taxonomy" id="2486250"/>
    <lineage>
        <taxon>Bacteria</taxon>
        <taxon>Bacillati</taxon>
        <taxon>Cyanobacteriota</taxon>
        <taxon>Cyanophyceae</taxon>
        <taxon>Oscillatoriophycideae</taxon>
        <taxon>Chroococcales</taxon>
        <taxon>Microcystaceae</taxon>
        <taxon>Microcystis</taxon>
    </lineage>
</organism>
<name>A0A552FW95_MICAE</name>
<reference evidence="1 2" key="1">
    <citation type="submission" date="2019-01" db="EMBL/GenBank/DDBJ databases">
        <title>Coherence of Microcystis species and biogeography revealed through population genomics.</title>
        <authorList>
            <person name="Perez-Carrascal O.M."/>
            <person name="Terrat Y."/>
            <person name="Giani A."/>
            <person name="Fortin N."/>
            <person name="Tromas N."/>
            <person name="Shapiro B.J."/>
        </authorList>
    </citation>
    <scope>NUCLEOTIDE SEQUENCE [LARGE SCALE GENOMIC DNA]</scope>
    <source>
        <strain evidence="1">Ma_QC_Ch_20071001_S25D</strain>
    </source>
</reference>
<evidence type="ECO:0000313" key="2">
    <source>
        <dbReference type="Proteomes" id="UP000316958"/>
    </source>
</evidence>
<proteinExistence type="predicted"/>
<gene>
    <name evidence="1" type="ORF">EWV57_09190</name>
</gene>
<evidence type="ECO:0000313" key="1">
    <source>
        <dbReference type="EMBL" id="TRU50907.1"/>
    </source>
</evidence>